<dbReference type="GO" id="GO:0006269">
    <property type="term" value="P:DNA replication, synthesis of primer"/>
    <property type="evidence" value="ECO:0007669"/>
    <property type="project" value="UniProtKB-UniRule"/>
</dbReference>
<dbReference type="PANTHER" id="PTHR30313">
    <property type="entry name" value="DNA PRIMASE"/>
    <property type="match status" value="1"/>
</dbReference>
<dbReference type="Gene3D" id="3.40.1360.10">
    <property type="match status" value="1"/>
</dbReference>
<dbReference type="InterPro" id="IPR019475">
    <property type="entry name" value="DNA_primase_DnaB-bd"/>
</dbReference>
<evidence type="ECO:0000256" key="7">
    <source>
        <dbReference type="ARBA" id="ARBA00022771"/>
    </source>
</evidence>
<evidence type="ECO:0000256" key="6">
    <source>
        <dbReference type="ARBA" id="ARBA00022723"/>
    </source>
</evidence>
<evidence type="ECO:0000313" key="17">
    <source>
        <dbReference type="Proteomes" id="UP000176850"/>
    </source>
</evidence>
<organism evidence="16 17">
    <name type="scientific">Candidatus Roizmanbacteria bacterium RIFCSPHIGHO2_01_FULL_39_24</name>
    <dbReference type="NCBI Taxonomy" id="1802032"/>
    <lineage>
        <taxon>Bacteria</taxon>
        <taxon>Candidatus Roizmaniibacteriota</taxon>
    </lineage>
</organism>
<dbReference type="HAMAP" id="MF_00974">
    <property type="entry name" value="DNA_primase_DnaG"/>
    <property type="match status" value="1"/>
</dbReference>
<dbReference type="Pfam" id="PF10410">
    <property type="entry name" value="DnaB_bind"/>
    <property type="match status" value="1"/>
</dbReference>
<comment type="caution">
    <text evidence="16">The sequence shown here is derived from an EMBL/GenBank/DDBJ whole genome shotgun (WGS) entry which is preliminary data.</text>
</comment>
<comment type="similarity">
    <text evidence="12 13">Belongs to the DnaG primase family.</text>
</comment>
<dbReference type="GO" id="GO:0000428">
    <property type="term" value="C:DNA-directed RNA polymerase complex"/>
    <property type="evidence" value="ECO:0007669"/>
    <property type="project" value="UniProtKB-KW"/>
</dbReference>
<dbReference type="Proteomes" id="UP000176850">
    <property type="component" value="Unassembled WGS sequence"/>
</dbReference>
<dbReference type="EMBL" id="MFZH01000023">
    <property type="protein sequence ID" value="OGK18849.1"/>
    <property type="molecule type" value="Genomic_DNA"/>
</dbReference>
<evidence type="ECO:0000256" key="8">
    <source>
        <dbReference type="ARBA" id="ARBA00022833"/>
    </source>
</evidence>
<dbReference type="PROSITE" id="PS50880">
    <property type="entry name" value="TOPRIM"/>
    <property type="match status" value="1"/>
</dbReference>
<keyword evidence="10 12" id="KW-0238">DNA-binding</keyword>
<protein>
    <recommendedName>
        <fullName evidence="12 13">DNA primase</fullName>
        <ecNumber evidence="12">2.7.7.101</ecNumber>
    </recommendedName>
</protein>
<keyword evidence="2 12" id="KW-0639">Primosome</keyword>
<dbReference type="Pfam" id="PF13155">
    <property type="entry name" value="Toprim_2"/>
    <property type="match status" value="1"/>
</dbReference>
<dbReference type="CDD" id="cd03364">
    <property type="entry name" value="TOPRIM_DnaG_primases"/>
    <property type="match status" value="1"/>
</dbReference>
<accession>A0A1F7GIZ7</accession>
<reference evidence="16 17" key="1">
    <citation type="journal article" date="2016" name="Nat. Commun.">
        <title>Thousands of microbial genomes shed light on interconnected biogeochemical processes in an aquifer system.</title>
        <authorList>
            <person name="Anantharaman K."/>
            <person name="Brown C.T."/>
            <person name="Hug L.A."/>
            <person name="Sharon I."/>
            <person name="Castelle C.J."/>
            <person name="Probst A.J."/>
            <person name="Thomas B.C."/>
            <person name="Singh A."/>
            <person name="Wilkins M.J."/>
            <person name="Karaoz U."/>
            <person name="Brodie E.L."/>
            <person name="Williams K.H."/>
            <person name="Hubbard S.S."/>
            <person name="Banfield J.F."/>
        </authorList>
    </citation>
    <scope>NUCLEOTIDE SEQUENCE [LARGE SCALE GENOMIC DNA]</scope>
</reference>
<gene>
    <name evidence="12" type="primary">dnaG</name>
    <name evidence="16" type="ORF">A2799_02145</name>
</gene>
<dbReference type="GO" id="GO:0003899">
    <property type="term" value="F:DNA-directed RNA polymerase activity"/>
    <property type="evidence" value="ECO:0007669"/>
    <property type="project" value="UniProtKB-UniRule"/>
</dbReference>
<evidence type="ECO:0000256" key="9">
    <source>
        <dbReference type="ARBA" id="ARBA00022842"/>
    </source>
</evidence>
<dbReference type="InterPro" id="IPR030846">
    <property type="entry name" value="DnaG_bac"/>
</dbReference>
<keyword evidence="3 12" id="KW-0808">Transferase</keyword>
<dbReference type="SMART" id="SM00400">
    <property type="entry name" value="ZnF_CHCC"/>
    <property type="match status" value="1"/>
</dbReference>
<keyword evidence="7 14" id="KW-0863">Zinc-finger</keyword>
<evidence type="ECO:0000256" key="3">
    <source>
        <dbReference type="ARBA" id="ARBA00022679"/>
    </source>
</evidence>
<dbReference type="FunFam" id="3.90.580.10:FF:000001">
    <property type="entry name" value="DNA primase"/>
    <property type="match status" value="1"/>
</dbReference>
<keyword evidence="1 12" id="KW-0240">DNA-directed RNA polymerase</keyword>
<evidence type="ECO:0000256" key="4">
    <source>
        <dbReference type="ARBA" id="ARBA00022695"/>
    </source>
</evidence>
<dbReference type="InterPro" id="IPR036977">
    <property type="entry name" value="DNA_primase_Znf_CHC2"/>
</dbReference>
<evidence type="ECO:0000256" key="5">
    <source>
        <dbReference type="ARBA" id="ARBA00022705"/>
    </source>
</evidence>
<dbReference type="SMART" id="SM00493">
    <property type="entry name" value="TOPRIM"/>
    <property type="match status" value="1"/>
</dbReference>
<dbReference type="InterPro" id="IPR006171">
    <property type="entry name" value="TOPRIM_dom"/>
</dbReference>
<evidence type="ECO:0000256" key="13">
    <source>
        <dbReference type="PIRNR" id="PIRNR002811"/>
    </source>
</evidence>
<comment type="caution">
    <text evidence="12">Lacks conserved residue(s) required for the propagation of feature annotation.</text>
</comment>
<dbReference type="InterPro" id="IPR034151">
    <property type="entry name" value="TOPRIM_DnaG_bac"/>
</dbReference>
<dbReference type="GO" id="GO:0005737">
    <property type="term" value="C:cytoplasm"/>
    <property type="evidence" value="ECO:0007669"/>
    <property type="project" value="TreeGrafter"/>
</dbReference>
<keyword evidence="8 13" id="KW-0862">Zinc</keyword>
<evidence type="ECO:0000256" key="14">
    <source>
        <dbReference type="PIRSR" id="PIRSR002811-1"/>
    </source>
</evidence>
<evidence type="ECO:0000256" key="2">
    <source>
        <dbReference type="ARBA" id="ARBA00022515"/>
    </source>
</evidence>
<keyword evidence="9" id="KW-0460">Magnesium</keyword>
<dbReference type="InterPro" id="IPR006295">
    <property type="entry name" value="DNA_primase_DnaG"/>
</dbReference>
<evidence type="ECO:0000256" key="11">
    <source>
        <dbReference type="ARBA" id="ARBA00023163"/>
    </source>
</evidence>
<dbReference type="AlphaFoldDB" id="A0A1F7GIZ7"/>
<comment type="subunit">
    <text evidence="12">Monomer. Interacts with DnaB.</text>
</comment>
<name>A0A1F7GIZ7_9BACT</name>
<dbReference type="FunFam" id="3.90.980.10:FF:000001">
    <property type="entry name" value="DNA primase"/>
    <property type="match status" value="1"/>
</dbReference>
<evidence type="ECO:0000256" key="10">
    <source>
        <dbReference type="ARBA" id="ARBA00023125"/>
    </source>
</evidence>
<comment type="catalytic activity">
    <reaction evidence="12">
        <text>ssDNA + n NTP = ssDNA/pppN(pN)n-1 hybrid + (n-1) diphosphate.</text>
        <dbReference type="EC" id="2.7.7.101"/>
    </reaction>
</comment>
<keyword evidence="4 12" id="KW-0548">Nucleotidyltransferase</keyword>
<keyword evidence="5 12" id="KW-0235">DNA replication</keyword>
<dbReference type="InterPro" id="IPR050219">
    <property type="entry name" value="DnaG_primase"/>
</dbReference>
<dbReference type="GO" id="GO:1990077">
    <property type="term" value="C:primosome complex"/>
    <property type="evidence" value="ECO:0007669"/>
    <property type="project" value="UniProtKB-KW"/>
</dbReference>
<dbReference type="Pfam" id="PF01807">
    <property type="entry name" value="Zn_ribbon_DnaG"/>
    <property type="match status" value="1"/>
</dbReference>
<evidence type="ECO:0000313" key="16">
    <source>
        <dbReference type="EMBL" id="OGK18849.1"/>
    </source>
</evidence>
<dbReference type="InterPro" id="IPR037068">
    <property type="entry name" value="DNA_primase_core_N_sf"/>
</dbReference>
<dbReference type="EC" id="2.7.7.101" evidence="12"/>
<dbReference type="SUPFAM" id="SSF56731">
    <property type="entry name" value="DNA primase core"/>
    <property type="match status" value="1"/>
</dbReference>
<comment type="function">
    <text evidence="12 13">RNA polymerase that catalyzes the synthesis of short RNA molecules used as primers for DNA polymerase during DNA replication.</text>
</comment>
<dbReference type="Gene3D" id="3.90.580.10">
    <property type="entry name" value="Zinc finger, CHC2-type domain"/>
    <property type="match status" value="1"/>
</dbReference>
<comment type="cofactor">
    <cofactor evidence="13 14">
        <name>Zn(2+)</name>
        <dbReference type="ChEBI" id="CHEBI:29105"/>
    </cofactor>
    <text evidence="13 14">Binds 1 zinc ion per monomer.</text>
</comment>
<feature type="domain" description="Toprim" evidence="15">
    <location>
        <begin position="258"/>
        <end position="339"/>
    </location>
</feature>
<keyword evidence="6 13" id="KW-0479">Metal-binding</keyword>
<dbReference type="SUPFAM" id="SSF57783">
    <property type="entry name" value="Zinc beta-ribbon"/>
    <property type="match status" value="1"/>
</dbReference>
<dbReference type="InterPro" id="IPR002694">
    <property type="entry name" value="Znf_CHC2"/>
</dbReference>
<dbReference type="PANTHER" id="PTHR30313:SF2">
    <property type="entry name" value="DNA PRIMASE"/>
    <property type="match status" value="1"/>
</dbReference>
<evidence type="ECO:0000256" key="12">
    <source>
        <dbReference type="HAMAP-Rule" id="MF_00974"/>
    </source>
</evidence>
<dbReference type="Pfam" id="PF08275">
    <property type="entry name" value="DNAG_N"/>
    <property type="match status" value="1"/>
</dbReference>
<feature type="zinc finger region" description="CHC2-type" evidence="14">
    <location>
        <begin position="38"/>
        <end position="63"/>
    </location>
</feature>
<dbReference type="NCBIfam" id="TIGR01391">
    <property type="entry name" value="dnaG"/>
    <property type="match status" value="1"/>
</dbReference>
<dbReference type="Gene3D" id="3.90.980.10">
    <property type="entry name" value="DNA primase, catalytic core, N-terminal domain"/>
    <property type="match status" value="1"/>
</dbReference>
<dbReference type="InterPro" id="IPR013264">
    <property type="entry name" value="DNAG_N"/>
</dbReference>
<evidence type="ECO:0000256" key="1">
    <source>
        <dbReference type="ARBA" id="ARBA00022478"/>
    </source>
</evidence>
<evidence type="ECO:0000259" key="15">
    <source>
        <dbReference type="PROSITE" id="PS50880"/>
    </source>
</evidence>
<dbReference type="GO" id="GO:0008270">
    <property type="term" value="F:zinc ion binding"/>
    <property type="evidence" value="ECO:0007669"/>
    <property type="project" value="UniProtKB-KW"/>
</dbReference>
<keyword evidence="11 12" id="KW-0804">Transcription</keyword>
<dbReference type="GO" id="GO:0003677">
    <property type="term" value="F:DNA binding"/>
    <property type="evidence" value="ECO:0007669"/>
    <property type="project" value="UniProtKB-KW"/>
</dbReference>
<proteinExistence type="inferred from homology"/>
<dbReference type="PIRSF" id="PIRSF002811">
    <property type="entry name" value="DnaG"/>
    <property type="match status" value="1"/>
</dbReference>
<sequence length="586" mass="67503">MSTLTHSIEEIKNKLDIVDFIGGYTTLKKMGRNYKANCPFHTEKTPSFVVSPDRQIWHCFGACQDGGDVIKFYMKWENVTFFEALKELAVRTGVKLETSEVEDHTWQKKARMFEINALAAKYYNYLLVNHKVAKVAREILEKRNISDKLINTFQLGYAPNSWDSLIKFLTKKKYSLPDLESVGLVIKGDKGSYYDRFRNRIVFPLKDSRGNILGFSGRAIETDDGGAKYINTPETEIYHKRETLFGIDISKESIRRSESVILVEGEFDMIACFREGVENAVAIKGSAVTRDQLLVISRLCKHIILALDADFSGSETIKRAIKDAQILDFKIEVAVPKNGKDPDEAFSINKVEYKKILKNPQNIYDFVIENTLAQFPKIDAYSKREIADKIIPFVVFIENPIIKSHYIRRLSQILEVDENSIQVELTNFGRSEEKKTNKKFITEKPVIKKRDELIEQHVLSKTFTSEAIDEALEKLKQEITEDDFTSNVYQKIFHALIESKERFTAQSFAKLLPAELQEAYDQLFLGAMEIPTSDIGDFDRTLLEMKRLSLKRKIRDLIQNEKDDNLKRVQELSDLLSSVEKRLFMV</sequence>